<dbReference type="PROSITE" id="PS51186">
    <property type="entry name" value="GNAT"/>
    <property type="match status" value="1"/>
</dbReference>
<comment type="caution">
    <text evidence="2">The sequence shown here is derived from an EMBL/GenBank/DDBJ whole genome shotgun (WGS) entry which is preliminary data.</text>
</comment>
<dbReference type="InterPro" id="IPR000182">
    <property type="entry name" value="GNAT_dom"/>
</dbReference>
<evidence type="ECO:0000259" key="1">
    <source>
        <dbReference type="PROSITE" id="PS51186"/>
    </source>
</evidence>
<dbReference type="Pfam" id="PF00583">
    <property type="entry name" value="Acetyltransf_1"/>
    <property type="match status" value="1"/>
</dbReference>
<feature type="domain" description="N-acetyltransferase" evidence="1">
    <location>
        <begin position="6"/>
        <end position="140"/>
    </location>
</feature>
<dbReference type="AlphaFoldDB" id="A0A6B1FTP0"/>
<keyword evidence="2" id="KW-0808">Transferase</keyword>
<dbReference type="Gene3D" id="3.40.630.30">
    <property type="match status" value="1"/>
</dbReference>
<dbReference type="GO" id="GO:0016747">
    <property type="term" value="F:acyltransferase activity, transferring groups other than amino-acyl groups"/>
    <property type="evidence" value="ECO:0007669"/>
    <property type="project" value="InterPro"/>
</dbReference>
<sequence>MRYEVPISEELIDELFPFWASIFGEVLPDIAREVFLGAEDAYSGGTLYLRREEGRLASTCFTMQSKVVPSLAGFSEVATDPQFRGRGLATELCSWAVEDFRAAGGEAFFLGTVNPAAARVYHRLGWRKLAGANVMANILSGESPEAFLVDYFSGEGAKVVEASPADRIPMIPLILCPHDWQVLDANTQVCSTRYATQNSCMGLYVRYDRMRMQGGAWYAARTAEGKVVGLSTARRDEGGAFQIDAFAHGRFGEVWERLVQAAVGRSQELGEGGCYAVVSVEDEEKQFWFESLGFRRAGSGAEFELDGRRVASVRMEKISA</sequence>
<proteinExistence type="predicted"/>
<dbReference type="InterPro" id="IPR016181">
    <property type="entry name" value="Acyl_CoA_acyltransferase"/>
</dbReference>
<reference evidence="2" key="1">
    <citation type="submission" date="2019-09" db="EMBL/GenBank/DDBJ databases">
        <title>Characterisation of the sponge microbiome using genome-centric metagenomics.</title>
        <authorList>
            <person name="Engelberts J.P."/>
            <person name="Robbins S.J."/>
            <person name="De Goeij J.M."/>
            <person name="Aranda M."/>
            <person name="Bell S.C."/>
            <person name="Webster N.S."/>
        </authorList>
    </citation>
    <scope>NUCLEOTIDE SEQUENCE</scope>
    <source>
        <strain evidence="2">SB0675_bin_29</strain>
    </source>
</reference>
<accession>A0A6B1FTP0</accession>
<name>A0A6B1FTP0_9CHLR</name>
<organism evidence="2">
    <name type="scientific">Caldilineaceae bacterium SB0675_bin_29</name>
    <dbReference type="NCBI Taxonomy" id="2605266"/>
    <lineage>
        <taxon>Bacteria</taxon>
        <taxon>Bacillati</taxon>
        <taxon>Chloroflexota</taxon>
        <taxon>Caldilineae</taxon>
        <taxon>Caldilineales</taxon>
        <taxon>Caldilineaceae</taxon>
    </lineage>
</organism>
<evidence type="ECO:0000313" key="2">
    <source>
        <dbReference type="EMBL" id="MYH60453.1"/>
    </source>
</evidence>
<dbReference type="EMBL" id="VYDA01000045">
    <property type="protein sequence ID" value="MYH60453.1"/>
    <property type="molecule type" value="Genomic_DNA"/>
</dbReference>
<dbReference type="CDD" id="cd04301">
    <property type="entry name" value="NAT_SF"/>
    <property type="match status" value="1"/>
</dbReference>
<protein>
    <submittedName>
        <fullName evidence="2">GNAT family N-acetyltransferase</fullName>
    </submittedName>
</protein>
<dbReference type="SUPFAM" id="SSF55729">
    <property type="entry name" value="Acyl-CoA N-acyltransferases (Nat)"/>
    <property type="match status" value="2"/>
</dbReference>
<gene>
    <name evidence="2" type="ORF">F4148_01330</name>
</gene>